<evidence type="ECO:0000313" key="4">
    <source>
        <dbReference type="Proteomes" id="UP001499843"/>
    </source>
</evidence>
<feature type="chain" id="PRO_5046452982" description="Alkaline phosphatase" evidence="2">
    <location>
        <begin position="32"/>
        <end position="284"/>
    </location>
</feature>
<accession>A0ABP5P155</accession>
<evidence type="ECO:0000313" key="3">
    <source>
        <dbReference type="EMBL" id="GAA2204215.1"/>
    </source>
</evidence>
<protein>
    <recommendedName>
        <fullName evidence="5">Alkaline phosphatase</fullName>
    </recommendedName>
</protein>
<dbReference type="InterPro" id="IPR018511">
    <property type="entry name" value="Hemolysin-typ_Ca-bd_CS"/>
</dbReference>
<keyword evidence="4" id="KW-1185">Reference proteome</keyword>
<feature type="region of interest" description="Disordered" evidence="1">
    <location>
        <begin position="221"/>
        <end position="284"/>
    </location>
</feature>
<comment type="caution">
    <text evidence="3">The sequence shown here is derived from an EMBL/GenBank/DDBJ whole genome shotgun (WGS) entry which is preliminary data.</text>
</comment>
<dbReference type="RefSeq" id="WP_344470237.1">
    <property type="nucleotide sequence ID" value="NZ_BAAAQX010000001.1"/>
</dbReference>
<dbReference type="EMBL" id="BAAAQX010000001">
    <property type="protein sequence ID" value="GAA2204215.1"/>
    <property type="molecule type" value="Genomic_DNA"/>
</dbReference>
<keyword evidence="2" id="KW-0732">Signal</keyword>
<gene>
    <name evidence="3" type="ORF">GCM10009850_002400</name>
</gene>
<evidence type="ECO:0000256" key="1">
    <source>
        <dbReference type="SAM" id="MobiDB-lite"/>
    </source>
</evidence>
<dbReference type="Gene3D" id="2.150.10.10">
    <property type="entry name" value="Serralysin-like metalloprotease, C-terminal"/>
    <property type="match status" value="2"/>
</dbReference>
<dbReference type="SUPFAM" id="SSF51120">
    <property type="entry name" value="beta-Roll"/>
    <property type="match status" value="2"/>
</dbReference>
<dbReference type="Pfam" id="PF00353">
    <property type="entry name" value="HemolysinCabind"/>
    <property type="match status" value="2"/>
</dbReference>
<sequence length="284" mass="27962">MSVTCDLRRMATAAAALAVLPAVLLAQPATAAPCYGDCQPGVVRGFGGVKYDATVGAADQITISVDGGFFVLTDPTGTIATGTGGCTVVNPHEARCPIGPGPVVAVRGLDGDDTITNATAYAARLVGGKDDDRLTGGSGDDELIGEAGADVIQGGGGSDTAVYPATPSLTGVRADLDGATGDDGNLDDGPAGARDSIAADVENLRGNQFDDVLIGNAGPNVLDGSGGRDQVQGLGGDDRLTARGGGTLDGGGGSDHCTSDLRLSADGSPADTFTGCEATEVLRP</sequence>
<organism evidence="3 4">
    <name type="scientific">Nonomuraea monospora</name>
    <dbReference type="NCBI Taxonomy" id="568818"/>
    <lineage>
        <taxon>Bacteria</taxon>
        <taxon>Bacillati</taxon>
        <taxon>Actinomycetota</taxon>
        <taxon>Actinomycetes</taxon>
        <taxon>Streptosporangiales</taxon>
        <taxon>Streptosporangiaceae</taxon>
        <taxon>Nonomuraea</taxon>
    </lineage>
</organism>
<name>A0ABP5P155_9ACTN</name>
<dbReference type="InterPro" id="IPR001343">
    <property type="entry name" value="Hemolysn_Ca-bd"/>
</dbReference>
<feature type="signal peptide" evidence="2">
    <location>
        <begin position="1"/>
        <end position="31"/>
    </location>
</feature>
<dbReference type="PRINTS" id="PR00313">
    <property type="entry name" value="CABNDNGRPT"/>
</dbReference>
<feature type="compositionally biased region" description="Gly residues" evidence="1">
    <location>
        <begin position="243"/>
        <end position="254"/>
    </location>
</feature>
<dbReference type="PROSITE" id="PS00330">
    <property type="entry name" value="HEMOLYSIN_CALCIUM"/>
    <property type="match status" value="1"/>
</dbReference>
<evidence type="ECO:0000256" key="2">
    <source>
        <dbReference type="SAM" id="SignalP"/>
    </source>
</evidence>
<proteinExistence type="predicted"/>
<evidence type="ECO:0008006" key="5">
    <source>
        <dbReference type="Google" id="ProtNLM"/>
    </source>
</evidence>
<reference evidence="4" key="1">
    <citation type="journal article" date="2019" name="Int. J. Syst. Evol. Microbiol.">
        <title>The Global Catalogue of Microorganisms (GCM) 10K type strain sequencing project: providing services to taxonomists for standard genome sequencing and annotation.</title>
        <authorList>
            <consortium name="The Broad Institute Genomics Platform"/>
            <consortium name="The Broad Institute Genome Sequencing Center for Infectious Disease"/>
            <person name="Wu L."/>
            <person name="Ma J."/>
        </authorList>
    </citation>
    <scope>NUCLEOTIDE SEQUENCE [LARGE SCALE GENOMIC DNA]</scope>
    <source>
        <strain evidence="4">JCM 16114</strain>
    </source>
</reference>
<dbReference type="Proteomes" id="UP001499843">
    <property type="component" value="Unassembled WGS sequence"/>
</dbReference>
<dbReference type="InterPro" id="IPR011049">
    <property type="entry name" value="Serralysin-like_metalloprot_C"/>
</dbReference>